<feature type="transmembrane region" description="Helical" evidence="8">
    <location>
        <begin position="154"/>
        <end position="178"/>
    </location>
</feature>
<keyword evidence="4 8" id="KW-0812">Transmembrane</keyword>
<feature type="transmembrane region" description="Helical" evidence="8">
    <location>
        <begin position="131"/>
        <end position="148"/>
    </location>
</feature>
<feature type="transmembrane region" description="Helical" evidence="8">
    <location>
        <begin position="557"/>
        <end position="576"/>
    </location>
</feature>
<dbReference type="GO" id="GO:0022857">
    <property type="term" value="F:transmembrane transporter activity"/>
    <property type="evidence" value="ECO:0007669"/>
    <property type="project" value="InterPro"/>
</dbReference>
<dbReference type="PANTHER" id="PTHR23501">
    <property type="entry name" value="MAJOR FACILITATOR SUPERFAMILY"/>
    <property type="match status" value="1"/>
</dbReference>
<dbReference type="GO" id="GO:0005886">
    <property type="term" value="C:plasma membrane"/>
    <property type="evidence" value="ECO:0007669"/>
    <property type="project" value="TreeGrafter"/>
</dbReference>
<feature type="transmembrane region" description="Helical" evidence="8">
    <location>
        <begin position="98"/>
        <end position="119"/>
    </location>
</feature>
<dbReference type="InterPro" id="IPR036259">
    <property type="entry name" value="MFS_trans_sf"/>
</dbReference>
<evidence type="ECO:0000256" key="2">
    <source>
        <dbReference type="ARBA" id="ARBA00008335"/>
    </source>
</evidence>
<evidence type="ECO:0000256" key="1">
    <source>
        <dbReference type="ARBA" id="ARBA00004141"/>
    </source>
</evidence>
<evidence type="ECO:0000256" key="5">
    <source>
        <dbReference type="ARBA" id="ARBA00022989"/>
    </source>
</evidence>
<organism evidence="9 10">
    <name type="scientific">Mortierella isabellina</name>
    <name type="common">Filamentous fungus</name>
    <name type="synonym">Umbelopsis isabellina</name>
    <dbReference type="NCBI Taxonomy" id="91625"/>
    <lineage>
        <taxon>Eukaryota</taxon>
        <taxon>Fungi</taxon>
        <taxon>Fungi incertae sedis</taxon>
        <taxon>Mucoromycota</taxon>
        <taxon>Mucoromycotina</taxon>
        <taxon>Umbelopsidomycetes</taxon>
        <taxon>Umbelopsidales</taxon>
        <taxon>Umbelopsidaceae</taxon>
        <taxon>Umbelopsis</taxon>
    </lineage>
</organism>
<name>A0A8H7PHF7_MORIS</name>
<dbReference type="SUPFAM" id="SSF103473">
    <property type="entry name" value="MFS general substrate transporter"/>
    <property type="match status" value="1"/>
</dbReference>
<keyword evidence="6" id="KW-0406">Ion transport</keyword>
<proteinExistence type="inferred from homology"/>
<dbReference type="FunFam" id="1.20.1250.20:FF:000197">
    <property type="entry name" value="Siderophore iron transporter 1"/>
    <property type="match status" value="1"/>
</dbReference>
<gene>
    <name evidence="9" type="ORF">INT43_005094</name>
</gene>
<dbReference type="InterPro" id="IPR011701">
    <property type="entry name" value="MFS"/>
</dbReference>
<reference evidence="9" key="1">
    <citation type="submission" date="2020-12" db="EMBL/GenBank/DDBJ databases">
        <title>Metabolic potential, ecology and presence of endohyphal bacteria is reflected in genomic diversity of Mucoromycotina.</title>
        <authorList>
            <person name="Muszewska A."/>
            <person name="Okrasinska A."/>
            <person name="Steczkiewicz K."/>
            <person name="Drgas O."/>
            <person name="Orlowska M."/>
            <person name="Perlinska-Lenart U."/>
            <person name="Aleksandrzak-Piekarczyk T."/>
            <person name="Szatraj K."/>
            <person name="Zielenkiewicz U."/>
            <person name="Pilsyk S."/>
            <person name="Malc E."/>
            <person name="Mieczkowski P."/>
            <person name="Kruszewska J.S."/>
            <person name="Biernat P."/>
            <person name="Pawlowska J."/>
        </authorList>
    </citation>
    <scope>NUCLEOTIDE SEQUENCE</scope>
    <source>
        <strain evidence="9">WA0000067209</strain>
    </source>
</reference>
<evidence type="ECO:0000313" key="9">
    <source>
        <dbReference type="EMBL" id="KAG2173674.1"/>
    </source>
</evidence>
<dbReference type="Gene3D" id="1.20.1250.20">
    <property type="entry name" value="MFS general substrate transporter like domains"/>
    <property type="match status" value="2"/>
</dbReference>
<evidence type="ECO:0000313" key="10">
    <source>
        <dbReference type="Proteomes" id="UP000654370"/>
    </source>
</evidence>
<keyword evidence="10" id="KW-1185">Reference proteome</keyword>
<keyword evidence="7 8" id="KW-0472">Membrane</keyword>
<dbReference type="OrthoDB" id="4078873at2759"/>
<keyword evidence="5 8" id="KW-1133">Transmembrane helix</keyword>
<feature type="transmembrane region" description="Helical" evidence="8">
    <location>
        <begin position="52"/>
        <end position="78"/>
    </location>
</feature>
<evidence type="ECO:0000256" key="3">
    <source>
        <dbReference type="ARBA" id="ARBA00022448"/>
    </source>
</evidence>
<dbReference type="AlphaFoldDB" id="A0A8H7PHF7"/>
<dbReference type="GO" id="GO:0006811">
    <property type="term" value="P:monoatomic ion transport"/>
    <property type="evidence" value="ECO:0007669"/>
    <property type="project" value="UniProtKB-KW"/>
</dbReference>
<feature type="transmembrane region" description="Helical" evidence="8">
    <location>
        <begin position="318"/>
        <end position="337"/>
    </location>
</feature>
<feature type="transmembrane region" description="Helical" evidence="8">
    <location>
        <begin position="446"/>
        <end position="469"/>
    </location>
</feature>
<feature type="transmembrane region" description="Helical" evidence="8">
    <location>
        <begin position="190"/>
        <end position="212"/>
    </location>
</feature>
<evidence type="ECO:0000256" key="6">
    <source>
        <dbReference type="ARBA" id="ARBA00023065"/>
    </source>
</evidence>
<keyword evidence="3" id="KW-0813">Transport</keyword>
<comment type="caution">
    <text evidence="9">The sequence shown here is derived from an EMBL/GenBank/DDBJ whole genome shotgun (WGS) entry which is preliminary data.</text>
</comment>
<accession>A0A8H7PHF7</accession>
<feature type="transmembrane region" description="Helical" evidence="8">
    <location>
        <begin position="389"/>
        <end position="410"/>
    </location>
</feature>
<dbReference type="Pfam" id="PF07690">
    <property type="entry name" value="MFS_1"/>
    <property type="match status" value="1"/>
</dbReference>
<evidence type="ECO:0000256" key="8">
    <source>
        <dbReference type="SAM" id="Phobius"/>
    </source>
</evidence>
<feature type="transmembrane region" description="Helical" evidence="8">
    <location>
        <begin position="349"/>
        <end position="369"/>
    </location>
</feature>
<comment type="subcellular location">
    <subcellularLocation>
        <location evidence="1">Membrane</location>
        <topology evidence="1">Multi-pass membrane protein</topology>
    </subcellularLocation>
</comment>
<dbReference type="PANTHER" id="PTHR23501:SF58">
    <property type="entry name" value="LOW AFFINITY HEME TRANSPORTER STR3"/>
    <property type="match status" value="1"/>
</dbReference>
<feature type="transmembrane region" description="Helical" evidence="8">
    <location>
        <begin position="481"/>
        <end position="505"/>
    </location>
</feature>
<protein>
    <submittedName>
        <fullName evidence="9">Uncharacterized protein</fullName>
    </submittedName>
</protein>
<dbReference type="EMBL" id="JAEPQZ010000014">
    <property type="protein sequence ID" value="KAG2173674.1"/>
    <property type="molecule type" value="Genomic_DNA"/>
</dbReference>
<comment type="similarity">
    <text evidence="2">Belongs to the major facilitator superfamily.</text>
</comment>
<sequence length="619" mass="67724">MSTVLDKEVERTDSSLPQTSEIDDKVSTIANEEKSHGLNRNIEYAGVSRIEALYVVFGTGWKIWLLYISVALIAYAYSLQSNTTYNYTAYATSSFGEHSLLGAISTATTIISSVGRPFIAKIADLTSRPTAYLCSLALYCLGLILMAACQDVNTYAAGSVIFTVGSTGLDLVTTIIIGDATSLQWRGFAQAVYAAPYIINAFISAYIAAAFGVDNWRWGYGMFCIIVPVTMAPALVVLFWADIKAKKIGTISLAAASYTRSEDLHKDGKRSIAETVLYYFHAIDGFGLILLGFAWSLILLPFTLSAEATNGWQNPSLIAMETIGWILLISFGAWELWGARYPLMPSRVLNRTFICCVAIDFFYQCGGYIQLLYYSSWVYVIKDWSLRDYTFWTNELGVGLCAFSFVAALLNRYTHQYKYTQLAGIVIRAIGMGLIFWGVGPNATDATLVMATLVVSLGGAFSVIGSQVASQASVPHHDMATAISLLSLWSSLGAAIGQAIASAIWTNMMPANLEYYLAGYANSTEISEIYGSITIARTQTPEIRAQVVKAYNQTVQYPMYLPALIIAVIALIPALLTKNYYLGSNQNAVETKKVIVRDDIDENQLASEMDEKDKTNVAA</sequence>
<dbReference type="Proteomes" id="UP000654370">
    <property type="component" value="Unassembled WGS sequence"/>
</dbReference>
<feature type="transmembrane region" description="Helical" evidence="8">
    <location>
        <begin position="276"/>
        <end position="298"/>
    </location>
</feature>
<evidence type="ECO:0000256" key="7">
    <source>
        <dbReference type="ARBA" id="ARBA00023136"/>
    </source>
</evidence>
<feature type="transmembrane region" description="Helical" evidence="8">
    <location>
        <begin position="218"/>
        <end position="241"/>
    </location>
</feature>
<feature type="transmembrane region" description="Helical" evidence="8">
    <location>
        <begin position="422"/>
        <end position="440"/>
    </location>
</feature>
<evidence type="ECO:0000256" key="4">
    <source>
        <dbReference type="ARBA" id="ARBA00022692"/>
    </source>
</evidence>